<dbReference type="InterPro" id="IPR005665">
    <property type="entry name" value="SecF_bac"/>
</dbReference>
<keyword evidence="8 9" id="KW-0472">Membrane</keyword>
<evidence type="ECO:0000256" key="8">
    <source>
        <dbReference type="ARBA" id="ARBA00023136"/>
    </source>
</evidence>
<sequence length="314" mass="34842">MLDILGKRYYFFLFSLVVIVSGLIVLAIHGLPLAVDFKGGSLLEVQFSTTNLPTTEAITKIYEANGFNEVYIQRTALEQGAPEDSLIIRSPFMDDAMRTTIVNEMKTQFNEPNLVINRFESVGPSIATSVAQRALLAVAVSALAVILYITLAFRGIQHAFRYGVCAIAAMIHDILVVISVTAIGGQLFGWQVDSLFLTALLTVIGFSTQDKIVVFDRIRENSAFLRKLPFETLVNHSIVQTLERSINTQLMTVEFMLLSLALFGGVTLREFAVILLIGLACGTYSSIFIAAPLLVIWEKKEWRTWFRHATPKTA</sequence>
<keyword evidence="12" id="KW-1185">Reference proteome</keyword>
<reference evidence="11" key="1">
    <citation type="submission" date="2015-07" db="EMBL/GenBank/DDBJ databases">
        <title>Draft Genome Sequences of Anaerolinea thermolimosa IMO-1, Bellilinea caldifistulae GOMI-1, Leptolinea tardivitalis YMTK-2, Levilinea saccharolytica KIBI-1,Longilinea arvoryzae KOME-1, Previously Described as Members of the Anaerolineaceae (Chloroflexi).</title>
        <authorList>
            <person name="Sekiguchi Y."/>
            <person name="Ohashi A."/>
            <person name="Matsuura N."/>
            <person name="Tourlousse M.D."/>
        </authorList>
    </citation>
    <scope>NUCLEOTIDE SEQUENCE [LARGE SCALE GENOMIC DNA]</scope>
    <source>
        <strain evidence="11">KOME-1</strain>
    </source>
</reference>
<dbReference type="InterPro" id="IPR022813">
    <property type="entry name" value="SecD/SecF_arch_bac"/>
</dbReference>
<dbReference type="PANTHER" id="PTHR30081">
    <property type="entry name" value="PROTEIN-EXPORT MEMBRANE PROTEIN SEC"/>
    <property type="match status" value="1"/>
</dbReference>
<dbReference type="OrthoDB" id="9805019at2"/>
<evidence type="ECO:0000256" key="6">
    <source>
        <dbReference type="ARBA" id="ARBA00022989"/>
    </source>
</evidence>
<keyword evidence="6 9" id="KW-1133">Transmembrane helix</keyword>
<evidence type="ECO:0000256" key="7">
    <source>
        <dbReference type="ARBA" id="ARBA00023010"/>
    </source>
</evidence>
<proteinExistence type="inferred from homology"/>
<dbReference type="GO" id="GO:0005886">
    <property type="term" value="C:plasma membrane"/>
    <property type="evidence" value="ECO:0007669"/>
    <property type="project" value="UniProtKB-SubCell"/>
</dbReference>
<dbReference type="InterPro" id="IPR022646">
    <property type="entry name" value="SecD/SecF_CS"/>
</dbReference>
<dbReference type="AlphaFoldDB" id="A0A0S7BAW5"/>
<comment type="caution">
    <text evidence="9">Lacks conserved residue(s) required for the propagation of feature annotation.</text>
</comment>
<evidence type="ECO:0000256" key="5">
    <source>
        <dbReference type="ARBA" id="ARBA00022927"/>
    </source>
</evidence>
<dbReference type="InterPro" id="IPR048634">
    <property type="entry name" value="SecD_SecF_C"/>
</dbReference>
<dbReference type="Pfam" id="PF02355">
    <property type="entry name" value="SecD_SecF_C"/>
    <property type="match status" value="1"/>
</dbReference>
<name>A0A0S7BAW5_9CHLR</name>
<dbReference type="SUPFAM" id="SSF82866">
    <property type="entry name" value="Multidrug efflux transporter AcrB transmembrane domain"/>
    <property type="match status" value="1"/>
</dbReference>
<feature type="transmembrane region" description="Helical" evidence="9">
    <location>
        <begin position="250"/>
        <end position="268"/>
    </location>
</feature>
<feature type="transmembrane region" description="Helical" evidence="9">
    <location>
        <begin position="160"/>
        <end position="182"/>
    </location>
</feature>
<comment type="similarity">
    <text evidence="9">Belongs to the SecD/SecF family. SecF subfamily.</text>
</comment>
<dbReference type="EMBL" id="DF967972">
    <property type="protein sequence ID" value="GAP14844.1"/>
    <property type="molecule type" value="Genomic_DNA"/>
</dbReference>
<evidence type="ECO:0000256" key="4">
    <source>
        <dbReference type="ARBA" id="ARBA00022692"/>
    </source>
</evidence>
<dbReference type="PRINTS" id="PR01755">
    <property type="entry name" value="SECFTRNLCASE"/>
</dbReference>
<dbReference type="RefSeq" id="WP_075074071.1">
    <property type="nucleotide sequence ID" value="NZ_DF967972.1"/>
</dbReference>
<organism evidence="11">
    <name type="scientific">Longilinea arvoryzae</name>
    <dbReference type="NCBI Taxonomy" id="360412"/>
    <lineage>
        <taxon>Bacteria</taxon>
        <taxon>Bacillati</taxon>
        <taxon>Chloroflexota</taxon>
        <taxon>Anaerolineae</taxon>
        <taxon>Anaerolineales</taxon>
        <taxon>Anaerolineaceae</taxon>
        <taxon>Longilinea</taxon>
    </lineage>
</organism>
<comment type="function">
    <text evidence="9">Part of the Sec protein translocase complex. Interacts with the SecYEG preprotein conducting channel. SecDF uses the proton motive force (PMF) to complete protein translocation after the ATP-dependent function of SecA.</text>
</comment>
<dbReference type="Proteomes" id="UP000055060">
    <property type="component" value="Unassembled WGS sequence"/>
</dbReference>
<dbReference type="STRING" id="360412.LARV_02620"/>
<feature type="transmembrane region" description="Helical" evidence="9">
    <location>
        <begin position="9"/>
        <end position="31"/>
    </location>
</feature>
<keyword evidence="3 9" id="KW-1003">Cell membrane</keyword>
<keyword evidence="5 9" id="KW-0653">Protein transport</keyword>
<evidence type="ECO:0000256" key="2">
    <source>
        <dbReference type="ARBA" id="ARBA00022448"/>
    </source>
</evidence>
<comment type="subunit">
    <text evidence="9">Forms a complex with SecD. Part of the essential Sec protein translocation apparatus which comprises SecA, SecYEG and auxiliary proteins SecDF. Other proteins may also be involved.</text>
</comment>
<evidence type="ECO:0000313" key="11">
    <source>
        <dbReference type="EMBL" id="GAP14844.1"/>
    </source>
</evidence>
<feature type="transmembrane region" description="Helical" evidence="9">
    <location>
        <begin position="134"/>
        <end position="153"/>
    </location>
</feature>
<feature type="domain" description="Protein export membrane protein SecD/SecF C-terminal" evidence="10">
    <location>
        <begin position="106"/>
        <end position="299"/>
    </location>
</feature>
<gene>
    <name evidence="9" type="primary">secF</name>
    <name evidence="11" type="ORF">LARV_02620</name>
</gene>
<dbReference type="GO" id="GO:0065002">
    <property type="term" value="P:intracellular protein transmembrane transport"/>
    <property type="evidence" value="ECO:0007669"/>
    <property type="project" value="UniProtKB-UniRule"/>
</dbReference>
<keyword evidence="2 9" id="KW-0813">Transport</keyword>
<evidence type="ECO:0000259" key="10">
    <source>
        <dbReference type="Pfam" id="PF02355"/>
    </source>
</evidence>
<dbReference type="Gene3D" id="1.20.1640.10">
    <property type="entry name" value="Multidrug efflux transporter AcrB transmembrane domain"/>
    <property type="match status" value="1"/>
</dbReference>
<feature type="transmembrane region" description="Helical" evidence="9">
    <location>
        <begin position="274"/>
        <end position="297"/>
    </location>
</feature>
<evidence type="ECO:0000256" key="3">
    <source>
        <dbReference type="ARBA" id="ARBA00022475"/>
    </source>
</evidence>
<evidence type="ECO:0000256" key="9">
    <source>
        <dbReference type="HAMAP-Rule" id="MF_01464"/>
    </source>
</evidence>
<protein>
    <recommendedName>
        <fullName evidence="9">Protein-export membrane protein SecF</fullName>
    </recommendedName>
</protein>
<dbReference type="PANTHER" id="PTHR30081:SF8">
    <property type="entry name" value="PROTEIN TRANSLOCASE SUBUNIT SECF"/>
    <property type="match status" value="1"/>
</dbReference>
<keyword evidence="4 9" id="KW-0812">Transmembrane</keyword>
<evidence type="ECO:0000313" key="12">
    <source>
        <dbReference type="Proteomes" id="UP000055060"/>
    </source>
</evidence>
<comment type="subcellular location">
    <subcellularLocation>
        <location evidence="1 9">Cell membrane</location>
        <topology evidence="1 9">Multi-pass membrane protein</topology>
    </subcellularLocation>
</comment>
<dbReference type="GO" id="GO:0006605">
    <property type="term" value="P:protein targeting"/>
    <property type="evidence" value="ECO:0007669"/>
    <property type="project" value="UniProtKB-UniRule"/>
</dbReference>
<dbReference type="GO" id="GO:0043952">
    <property type="term" value="P:protein transport by the Sec complex"/>
    <property type="evidence" value="ECO:0007669"/>
    <property type="project" value="UniProtKB-UniRule"/>
</dbReference>
<dbReference type="NCBIfam" id="TIGR00966">
    <property type="entry name" value="transloc_SecF"/>
    <property type="match status" value="1"/>
</dbReference>
<keyword evidence="7 9" id="KW-0811">Translocation</keyword>
<dbReference type="Pfam" id="PF07549">
    <property type="entry name" value="Sec_GG"/>
    <property type="match status" value="1"/>
</dbReference>
<dbReference type="InterPro" id="IPR022645">
    <property type="entry name" value="SecD/SecF_bac"/>
</dbReference>
<evidence type="ECO:0000256" key="1">
    <source>
        <dbReference type="ARBA" id="ARBA00004651"/>
    </source>
</evidence>
<dbReference type="HAMAP" id="MF_01464_B">
    <property type="entry name" value="SecF_B"/>
    <property type="match status" value="1"/>
</dbReference>
<accession>A0A0S7BAW5</accession>
<dbReference type="GO" id="GO:0015450">
    <property type="term" value="F:protein-transporting ATPase activity"/>
    <property type="evidence" value="ECO:0007669"/>
    <property type="project" value="InterPro"/>
</dbReference>